<reference evidence="1" key="1">
    <citation type="submission" date="2020-06" db="EMBL/GenBank/DDBJ databases">
        <authorList>
            <person name="Li T."/>
            <person name="Hu X."/>
            <person name="Zhang T."/>
            <person name="Song X."/>
            <person name="Zhang H."/>
            <person name="Dai N."/>
            <person name="Sheng W."/>
            <person name="Hou X."/>
            <person name="Wei L."/>
        </authorList>
    </citation>
    <scope>NUCLEOTIDE SEQUENCE</scope>
    <source>
        <strain evidence="1">KEN1</strain>
        <tissue evidence="1">Leaf</tissue>
    </source>
</reference>
<protein>
    <recommendedName>
        <fullName evidence="2">MULE transposase domain-containing protein</fullName>
    </recommendedName>
</protein>
<gene>
    <name evidence="1" type="ORF">Slati_2680500</name>
</gene>
<proteinExistence type="predicted"/>
<dbReference type="EMBL" id="JACGWN010000009">
    <property type="protein sequence ID" value="KAL0433462.1"/>
    <property type="molecule type" value="Genomic_DNA"/>
</dbReference>
<reference evidence="1" key="2">
    <citation type="journal article" date="2024" name="Plant">
        <title>Genomic evolution and insights into agronomic trait innovations of Sesamum species.</title>
        <authorList>
            <person name="Miao H."/>
            <person name="Wang L."/>
            <person name="Qu L."/>
            <person name="Liu H."/>
            <person name="Sun Y."/>
            <person name="Le M."/>
            <person name="Wang Q."/>
            <person name="Wei S."/>
            <person name="Zheng Y."/>
            <person name="Lin W."/>
            <person name="Duan Y."/>
            <person name="Cao H."/>
            <person name="Xiong S."/>
            <person name="Wang X."/>
            <person name="Wei L."/>
            <person name="Li C."/>
            <person name="Ma Q."/>
            <person name="Ju M."/>
            <person name="Zhao R."/>
            <person name="Li G."/>
            <person name="Mu C."/>
            <person name="Tian Q."/>
            <person name="Mei H."/>
            <person name="Zhang T."/>
            <person name="Gao T."/>
            <person name="Zhang H."/>
        </authorList>
    </citation>
    <scope>NUCLEOTIDE SEQUENCE</scope>
    <source>
        <strain evidence="1">KEN1</strain>
    </source>
</reference>
<sequence length="227" mass="25913">MDMQRVFRTKMKEIHLWVKVMEHFGAEVAAQNEIEDEGVTVRRTVKEDKIGEGHIFSSVDAFRPALREYAIREGFKVQRHGHELQKFGVSPPYMQLYRAKKIAMLGIEGNHAASFGMLTKYVEIVNRTNPESILKLQYAHELKDIPPTPTFKRAFMCLKALRDGFLEGCNSFIGFDGCHLKGPYGGVLLAAVKLDENNDLYLLAFAVVEVECKDSWGFFFQCLENML</sequence>
<dbReference type="AlphaFoldDB" id="A0AAW2VVV9"/>
<accession>A0AAW2VVV9</accession>
<evidence type="ECO:0008006" key="2">
    <source>
        <dbReference type="Google" id="ProtNLM"/>
    </source>
</evidence>
<comment type="caution">
    <text evidence="1">The sequence shown here is derived from an EMBL/GenBank/DDBJ whole genome shotgun (WGS) entry which is preliminary data.</text>
</comment>
<dbReference type="PANTHER" id="PTHR31973:SF197">
    <property type="entry name" value="SWIM-TYPE DOMAIN-CONTAINING PROTEIN"/>
    <property type="match status" value="1"/>
</dbReference>
<dbReference type="PANTHER" id="PTHR31973">
    <property type="entry name" value="POLYPROTEIN, PUTATIVE-RELATED"/>
    <property type="match status" value="1"/>
</dbReference>
<evidence type="ECO:0000313" key="1">
    <source>
        <dbReference type="EMBL" id="KAL0433462.1"/>
    </source>
</evidence>
<name>A0AAW2VVV9_9LAMI</name>
<organism evidence="1">
    <name type="scientific">Sesamum latifolium</name>
    <dbReference type="NCBI Taxonomy" id="2727402"/>
    <lineage>
        <taxon>Eukaryota</taxon>
        <taxon>Viridiplantae</taxon>
        <taxon>Streptophyta</taxon>
        <taxon>Embryophyta</taxon>
        <taxon>Tracheophyta</taxon>
        <taxon>Spermatophyta</taxon>
        <taxon>Magnoliopsida</taxon>
        <taxon>eudicotyledons</taxon>
        <taxon>Gunneridae</taxon>
        <taxon>Pentapetalae</taxon>
        <taxon>asterids</taxon>
        <taxon>lamiids</taxon>
        <taxon>Lamiales</taxon>
        <taxon>Pedaliaceae</taxon>
        <taxon>Sesamum</taxon>
    </lineage>
</organism>